<dbReference type="AlphaFoldDB" id="A0A9D4SSQ3"/>
<evidence type="ECO:0000313" key="2">
    <source>
        <dbReference type="EMBL" id="KAH7943823.1"/>
    </source>
</evidence>
<sequence>MTNQKMLLQPGQSSLYSAQRNPNKVTALTVNDLEQFMGIVFTMSVMKLPKTRMYWSDRFRISQLADTQTRDRWEEVKQSLHFNDNQEAPDQNDPDRDRLYKVRPLLDHLIAKCRELPKSPKLCVDEQLFPSKAAAH</sequence>
<reference evidence="2" key="2">
    <citation type="submission" date="2021-09" db="EMBL/GenBank/DDBJ databases">
        <authorList>
            <person name="Jia N."/>
            <person name="Wang J."/>
            <person name="Shi W."/>
            <person name="Du L."/>
            <person name="Sun Y."/>
            <person name="Zhan W."/>
            <person name="Jiang J."/>
            <person name="Wang Q."/>
            <person name="Zhang B."/>
            <person name="Ji P."/>
            <person name="Sakyi L.B."/>
            <person name="Cui X."/>
            <person name="Yuan T."/>
            <person name="Jiang B."/>
            <person name="Yang W."/>
            <person name="Lam T.T.-Y."/>
            <person name="Chang Q."/>
            <person name="Ding S."/>
            <person name="Wang X."/>
            <person name="Zhu J."/>
            <person name="Ruan X."/>
            <person name="Zhao L."/>
            <person name="Wei J."/>
            <person name="Que T."/>
            <person name="Du C."/>
            <person name="Cheng J."/>
            <person name="Dai P."/>
            <person name="Han X."/>
            <person name="Huang E."/>
            <person name="Gao Y."/>
            <person name="Liu J."/>
            <person name="Shao H."/>
            <person name="Ye R."/>
            <person name="Li L."/>
            <person name="Wei W."/>
            <person name="Wang X."/>
            <person name="Wang C."/>
            <person name="Huo Q."/>
            <person name="Li W."/>
            <person name="Guo W."/>
            <person name="Chen H."/>
            <person name="Chen S."/>
            <person name="Zhou L."/>
            <person name="Zhou L."/>
            <person name="Ni X."/>
            <person name="Tian J."/>
            <person name="Zhou Y."/>
            <person name="Sheng Y."/>
            <person name="Liu T."/>
            <person name="Pan Y."/>
            <person name="Xia L."/>
            <person name="Li J."/>
            <person name="Zhao F."/>
            <person name="Cao W."/>
        </authorList>
    </citation>
    <scope>NUCLEOTIDE SEQUENCE</scope>
    <source>
        <strain evidence="2">Rsan-2018</strain>
        <tissue evidence="2">Larvae</tissue>
    </source>
</reference>
<dbReference type="EMBL" id="JABSTV010001253">
    <property type="protein sequence ID" value="KAH7943823.1"/>
    <property type="molecule type" value="Genomic_DNA"/>
</dbReference>
<proteinExistence type="predicted"/>
<accession>A0A9D4SSQ3</accession>
<feature type="domain" description="PiggyBac transposable element-derived protein" evidence="1">
    <location>
        <begin position="13"/>
        <end position="133"/>
    </location>
</feature>
<comment type="caution">
    <text evidence="2">The sequence shown here is derived from an EMBL/GenBank/DDBJ whole genome shotgun (WGS) entry which is preliminary data.</text>
</comment>
<organism evidence="2 3">
    <name type="scientific">Rhipicephalus sanguineus</name>
    <name type="common">Brown dog tick</name>
    <name type="synonym">Ixodes sanguineus</name>
    <dbReference type="NCBI Taxonomy" id="34632"/>
    <lineage>
        <taxon>Eukaryota</taxon>
        <taxon>Metazoa</taxon>
        <taxon>Ecdysozoa</taxon>
        <taxon>Arthropoda</taxon>
        <taxon>Chelicerata</taxon>
        <taxon>Arachnida</taxon>
        <taxon>Acari</taxon>
        <taxon>Parasitiformes</taxon>
        <taxon>Ixodida</taxon>
        <taxon>Ixodoidea</taxon>
        <taxon>Ixodidae</taxon>
        <taxon>Rhipicephalinae</taxon>
        <taxon>Rhipicephalus</taxon>
        <taxon>Rhipicephalus</taxon>
    </lineage>
</organism>
<dbReference type="VEuPathDB" id="VectorBase:RSAN_031646"/>
<evidence type="ECO:0000259" key="1">
    <source>
        <dbReference type="Pfam" id="PF13843"/>
    </source>
</evidence>
<name>A0A9D4SSQ3_RHISA</name>
<dbReference type="PANTHER" id="PTHR47272">
    <property type="entry name" value="DDE_TNP_1_7 DOMAIN-CONTAINING PROTEIN"/>
    <property type="match status" value="1"/>
</dbReference>
<dbReference type="PANTHER" id="PTHR47272:SF1">
    <property type="entry name" value="PIGGYBAC TRANSPOSABLE ELEMENT-DERIVED PROTEIN 3-LIKE"/>
    <property type="match status" value="1"/>
</dbReference>
<protein>
    <recommendedName>
        <fullName evidence="1">PiggyBac transposable element-derived protein domain-containing protein</fullName>
    </recommendedName>
</protein>
<gene>
    <name evidence="2" type="ORF">HPB52_011867</name>
</gene>
<evidence type="ECO:0000313" key="3">
    <source>
        <dbReference type="Proteomes" id="UP000821837"/>
    </source>
</evidence>
<keyword evidence="3" id="KW-1185">Reference proteome</keyword>
<dbReference type="Proteomes" id="UP000821837">
    <property type="component" value="Unassembled WGS sequence"/>
</dbReference>
<reference evidence="2" key="1">
    <citation type="journal article" date="2020" name="Cell">
        <title>Large-Scale Comparative Analyses of Tick Genomes Elucidate Their Genetic Diversity and Vector Capacities.</title>
        <authorList>
            <consortium name="Tick Genome and Microbiome Consortium (TIGMIC)"/>
            <person name="Jia N."/>
            <person name="Wang J."/>
            <person name="Shi W."/>
            <person name="Du L."/>
            <person name="Sun Y."/>
            <person name="Zhan W."/>
            <person name="Jiang J.F."/>
            <person name="Wang Q."/>
            <person name="Zhang B."/>
            <person name="Ji P."/>
            <person name="Bell-Sakyi L."/>
            <person name="Cui X.M."/>
            <person name="Yuan T.T."/>
            <person name="Jiang B.G."/>
            <person name="Yang W.F."/>
            <person name="Lam T.T."/>
            <person name="Chang Q.C."/>
            <person name="Ding S.J."/>
            <person name="Wang X.J."/>
            <person name="Zhu J.G."/>
            <person name="Ruan X.D."/>
            <person name="Zhao L."/>
            <person name="Wei J.T."/>
            <person name="Ye R.Z."/>
            <person name="Que T.C."/>
            <person name="Du C.H."/>
            <person name="Zhou Y.H."/>
            <person name="Cheng J.X."/>
            <person name="Dai P.F."/>
            <person name="Guo W.B."/>
            <person name="Han X.H."/>
            <person name="Huang E.J."/>
            <person name="Li L.F."/>
            <person name="Wei W."/>
            <person name="Gao Y.C."/>
            <person name="Liu J.Z."/>
            <person name="Shao H.Z."/>
            <person name="Wang X."/>
            <person name="Wang C.C."/>
            <person name="Yang T.C."/>
            <person name="Huo Q.B."/>
            <person name="Li W."/>
            <person name="Chen H.Y."/>
            <person name="Chen S.E."/>
            <person name="Zhou L.G."/>
            <person name="Ni X.B."/>
            <person name="Tian J.H."/>
            <person name="Sheng Y."/>
            <person name="Liu T."/>
            <person name="Pan Y.S."/>
            <person name="Xia L.Y."/>
            <person name="Li J."/>
            <person name="Zhao F."/>
            <person name="Cao W.C."/>
        </authorList>
    </citation>
    <scope>NUCLEOTIDE SEQUENCE</scope>
    <source>
        <strain evidence="2">Rsan-2018</strain>
    </source>
</reference>
<dbReference type="Pfam" id="PF13843">
    <property type="entry name" value="DDE_Tnp_1_7"/>
    <property type="match status" value="1"/>
</dbReference>
<dbReference type="InterPro" id="IPR029526">
    <property type="entry name" value="PGBD"/>
</dbReference>